<protein>
    <submittedName>
        <fullName evidence="10">Flagellar hook-associated protein FlgK</fullName>
    </submittedName>
</protein>
<dbReference type="EMBL" id="UOFE01000038">
    <property type="protein sequence ID" value="VAW54184.1"/>
    <property type="molecule type" value="Genomic_DNA"/>
</dbReference>
<evidence type="ECO:0000256" key="5">
    <source>
        <dbReference type="ARBA" id="ARBA00023143"/>
    </source>
</evidence>
<evidence type="ECO:0000259" key="7">
    <source>
        <dbReference type="Pfam" id="PF06429"/>
    </source>
</evidence>
<sequence length="655" mass="68538">MASSLLGIGVSGLQVFQNSLNTIGNNITNVNTEGYSKQRVELSTREPQISGSGFIGSGVKAVSITRSFNAFIESNLRSSTSSAAEFDAFRALATQLDNVVADSDTGVANSIQRFFNAMQDVSDSPTSTAARDVLLNEAENLSGQFNQLASWFQSVRNQVNGEIKSNVTEINRLSTAIADLNEKIVLQEGRSGGQPANSLLDQRDVLIRDLSEVVSVTTLRQDDGSLNVLAGSGQVLVVGSRATTLETFIVAGDPNQLGIAIRGNGGTLVPITEQISGGKLGGTVNFRDRMLDPASNSLGLTAIGLSQYINEQQNAGMDLDGLLGNDFFEYGQPQVQTIAGASGNVLATFDDVSQLNNSDYRLQFSGGAWQLTRSGTNQAIAMTGTGTAGDPFIAEGVSLEITAVPANGDSYIIRPTRNGAVDMGMVLANSRQIAAAAPIRSLSADANTGTGTISAGVVTDINNVAFQSTPGQLSPPVLIRFTATNSYDIYDNTNPVAPVILEAGIAYNSATGGDVFPTPGGINNGYDLRITGAPVIGDEFSSEYNTGGVGDNRNSLLMAGLANSKILANGTASINDSYSSLVSDVGTSTKQAELSSLSSSRVLEQATSARESVSGVNLDEEAANLIRYQQAYQAAAQLISVANELFDVVLNSVRR</sequence>
<dbReference type="NCBIfam" id="TIGR02492">
    <property type="entry name" value="flgK_ends"/>
    <property type="match status" value="1"/>
</dbReference>
<dbReference type="GO" id="GO:0044780">
    <property type="term" value="P:bacterial-type flagellum assembly"/>
    <property type="evidence" value="ECO:0007669"/>
    <property type="project" value="InterPro"/>
</dbReference>
<feature type="domain" description="Flagellar basal-body/hook protein C-terminal" evidence="7">
    <location>
        <begin position="613"/>
        <end position="651"/>
    </location>
</feature>
<dbReference type="InterPro" id="IPR001444">
    <property type="entry name" value="Flag_bb_rod_N"/>
</dbReference>
<keyword evidence="10" id="KW-0966">Cell projection</keyword>
<dbReference type="GO" id="GO:0005198">
    <property type="term" value="F:structural molecule activity"/>
    <property type="evidence" value="ECO:0007669"/>
    <property type="project" value="InterPro"/>
</dbReference>
<dbReference type="InterPro" id="IPR049119">
    <property type="entry name" value="FlgK_D2-like"/>
</dbReference>
<dbReference type="InterPro" id="IPR002371">
    <property type="entry name" value="FlgK"/>
</dbReference>
<dbReference type="Pfam" id="PF22638">
    <property type="entry name" value="FlgK_D1"/>
    <property type="match status" value="1"/>
</dbReference>
<evidence type="ECO:0000259" key="6">
    <source>
        <dbReference type="Pfam" id="PF00460"/>
    </source>
</evidence>
<dbReference type="AlphaFoldDB" id="A0A3B0XDT8"/>
<keyword evidence="10" id="KW-0969">Cilium</keyword>
<feature type="domain" description="Flagellar hook-associated protein 1 D2-like" evidence="8">
    <location>
        <begin position="342"/>
        <end position="415"/>
    </location>
</feature>
<evidence type="ECO:0000256" key="4">
    <source>
        <dbReference type="ARBA" id="ARBA00022525"/>
    </source>
</evidence>
<accession>A0A3B0XDT8</accession>
<proteinExistence type="inferred from homology"/>
<reference evidence="10" key="1">
    <citation type="submission" date="2018-06" db="EMBL/GenBank/DDBJ databases">
        <authorList>
            <person name="Zhirakovskaya E."/>
        </authorList>
    </citation>
    <scope>NUCLEOTIDE SEQUENCE</scope>
</reference>
<evidence type="ECO:0000256" key="3">
    <source>
        <dbReference type="ARBA" id="ARBA00009677"/>
    </source>
</evidence>
<keyword evidence="4" id="KW-0964">Secreted</keyword>
<dbReference type="GO" id="GO:0005576">
    <property type="term" value="C:extracellular region"/>
    <property type="evidence" value="ECO:0007669"/>
    <property type="project" value="UniProtKB-SubCell"/>
</dbReference>
<keyword evidence="5" id="KW-0975">Bacterial flagellum</keyword>
<keyword evidence="10" id="KW-0282">Flagellum</keyword>
<dbReference type="GO" id="GO:0009424">
    <property type="term" value="C:bacterial-type flagellum hook"/>
    <property type="evidence" value="ECO:0007669"/>
    <property type="project" value="InterPro"/>
</dbReference>
<feature type="domain" description="Flagellar hook-associated protein FlgK helical" evidence="9">
    <location>
        <begin position="94"/>
        <end position="328"/>
    </location>
</feature>
<evidence type="ECO:0000259" key="9">
    <source>
        <dbReference type="Pfam" id="PF22638"/>
    </source>
</evidence>
<evidence type="ECO:0000256" key="2">
    <source>
        <dbReference type="ARBA" id="ARBA00004613"/>
    </source>
</evidence>
<dbReference type="PRINTS" id="PR01005">
    <property type="entry name" value="FLGHOOKAP1"/>
</dbReference>
<dbReference type="InterPro" id="IPR053927">
    <property type="entry name" value="FlgK_helical"/>
</dbReference>
<dbReference type="PANTHER" id="PTHR30033">
    <property type="entry name" value="FLAGELLAR HOOK-ASSOCIATED PROTEIN 1"/>
    <property type="match status" value="1"/>
</dbReference>
<comment type="similarity">
    <text evidence="3">Belongs to the flagella basal body rod proteins family.</text>
</comment>
<evidence type="ECO:0000256" key="1">
    <source>
        <dbReference type="ARBA" id="ARBA00004365"/>
    </source>
</evidence>
<dbReference type="Pfam" id="PF06429">
    <property type="entry name" value="Flg_bbr_C"/>
    <property type="match status" value="1"/>
</dbReference>
<evidence type="ECO:0000259" key="8">
    <source>
        <dbReference type="Pfam" id="PF21158"/>
    </source>
</evidence>
<organism evidence="10">
    <name type="scientific">hydrothermal vent metagenome</name>
    <dbReference type="NCBI Taxonomy" id="652676"/>
    <lineage>
        <taxon>unclassified sequences</taxon>
        <taxon>metagenomes</taxon>
        <taxon>ecological metagenomes</taxon>
    </lineage>
</organism>
<comment type="subcellular location">
    <subcellularLocation>
        <location evidence="1">Bacterial flagellum</location>
    </subcellularLocation>
    <subcellularLocation>
        <location evidence="2">Secreted</location>
    </subcellularLocation>
</comment>
<dbReference type="InterPro" id="IPR010930">
    <property type="entry name" value="Flg_bb/hook_C_dom"/>
</dbReference>
<dbReference type="Pfam" id="PF00460">
    <property type="entry name" value="Flg_bb_rod"/>
    <property type="match status" value="1"/>
</dbReference>
<name>A0A3B0XDT8_9ZZZZ</name>
<feature type="domain" description="Flagellar basal body rod protein N-terminal" evidence="6">
    <location>
        <begin position="8"/>
        <end position="35"/>
    </location>
</feature>
<dbReference type="Pfam" id="PF21158">
    <property type="entry name" value="flgK_1st_1"/>
    <property type="match status" value="1"/>
</dbReference>
<gene>
    <name evidence="10" type="ORF">MNBD_GAMMA05-1541</name>
</gene>
<evidence type="ECO:0000313" key="10">
    <source>
        <dbReference type="EMBL" id="VAW54184.1"/>
    </source>
</evidence>
<dbReference type="PANTHER" id="PTHR30033:SF1">
    <property type="entry name" value="FLAGELLAR HOOK-ASSOCIATED PROTEIN 1"/>
    <property type="match status" value="1"/>
</dbReference>
<dbReference type="SUPFAM" id="SSF64518">
    <property type="entry name" value="Phase 1 flagellin"/>
    <property type="match status" value="2"/>
</dbReference>